<protein>
    <recommendedName>
        <fullName evidence="1">ABC-type glycine betaine transport system substrate-binding domain-containing protein</fullName>
    </recommendedName>
</protein>
<evidence type="ECO:0000313" key="3">
    <source>
        <dbReference type="Proteomes" id="UP000244932"/>
    </source>
</evidence>
<dbReference type="Gene3D" id="3.40.190.10">
    <property type="entry name" value="Periplasmic binding protein-like II"/>
    <property type="match status" value="1"/>
</dbReference>
<dbReference type="GO" id="GO:0022857">
    <property type="term" value="F:transmembrane transporter activity"/>
    <property type="evidence" value="ECO:0007669"/>
    <property type="project" value="InterPro"/>
</dbReference>
<dbReference type="OrthoDB" id="9787902at2"/>
<dbReference type="Pfam" id="PF04069">
    <property type="entry name" value="OpuAC"/>
    <property type="match status" value="1"/>
</dbReference>
<proteinExistence type="predicted"/>
<dbReference type="EMBL" id="OMKW01000001">
    <property type="protein sequence ID" value="SPF28416.1"/>
    <property type="molecule type" value="Genomic_DNA"/>
</dbReference>
<reference evidence="2 3" key="1">
    <citation type="submission" date="2018-03" db="EMBL/GenBank/DDBJ databases">
        <authorList>
            <person name="Keele B.F."/>
        </authorList>
    </citation>
    <scope>NUCLEOTIDE SEQUENCE [LARGE SCALE GENOMIC DNA]</scope>
    <source>
        <strain evidence="2 3">CeCT 8812</strain>
    </source>
</reference>
<dbReference type="SUPFAM" id="SSF53850">
    <property type="entry name" value="Periplasmic binding protein-like II"/>
    <property type="match status" value="1"/>
</dbReference>
<accession>A0A2R8A875</accession>
<evidence type="ECO:0000259" key="1">
    <source>
        <dbReference type="Pfam" id="PF04069"/>
    </source>
</evidence>
<gene>
    <name evidence="2" type="ORF">POI8812_00715</name>
</gene>
<organism evidence="2 3">
    <name type="scientific">Pontivivens insulae</name>
    <dbReference type="NCBI Taxonomy" id="1639689"/>
    <lineage>
        <taxon>Bacteria</taxon>
        <taxon>Pseudomonadati</taxon>
        <taxon>Pseudomonadota</taxon>
        <taxon>Alphaproteobacteria</taxon>
        <taxon>Rhodobacterales</taxon>
        <taxon>Paracoccaceae</taxon>
        <taxon>Pontivivens</taxon>
    </lineage>
</organism>
<dbReference type="AlphaFoldDB" id="A0A2R8A875"/>
<dbReference type="Proteomes" id="UP000244932">
    <property type="component" value="Unassembled WGS sequence"/>
</dbReference>
<keyword evidence="3" id="KW-1185">Reference proteome</keyword>
<dbReference type="InterPro" id="IPR007210">
    <property type="entry name" value="ABC_Gly_betaine_transp_sub-bd"/>
</dbReference>
<sequence length="340" mass="37721">MQRLWLGFHPLPDPSEIKMRLPTLLTLSLLSATSASAQSPDPIRIGQPNWFAGELIAKILANVIEAEFDVAVELVPGSNPELFGGMVADTPTVDIHTDTWMPNHASWVNPAVAAGTMALSQSAYPGVDAMCVPQYVSEQYDIRSVDDLISERGREIFDIDADGRGDIWIGAEGWGSTRVMQVKMEGYGLSAELTPMLMSEGDWQEILFDRMAAREPVAFYCYQPHVWFAYDYITVLEEPPHDPANWQLVSPEESENWIAESNITSADDIKDVQITYATRLRDSHPEVAGFLSQFGVSGEAMTELIFLAQVKEIGLEFVVEDWIAVNQPLIDDWVAGARQG</sequence>
<feature type="domain" description="ABC-type glycine betaine transport system substrate-binding" evidence="1">
    <location>
        <begin position="41"/>
        <end position="324"/>
    </location>
</feature>
<dbReference type="GO" id="GO:0043190">
    <property type="term" value="C:ATP-binding cassette (ABC) transporter complex"/>
    <property type="evidence" value="ECO:0007669"/>
    <property type="project" value="InterPro"/>
</dbReference>
<evidence type="ECO:0000313" key="2">
    <source>
        <dbReference type="EMBL" id="SPF28416.1"/>
    </source>
</evidence>
<dbReference type="Gene3D" id="3.40.190.100">
    <property type="entry name" value="Glycine betaine-binding periplasmic protein, domain 2"/>
    <property type="match status" value="1"/>
</dbReference>
<name>A0A2R8A875_9RHOB</name>